<reference evidence="2" key="1">
    <citation type="submission" date="2019-06" db="EMBL/GenBank/DDBJ databases">
        <authorList>
            <consortium name="Wellcome Sanger Institute Data Sharing"/>
        </authorList>
    </citation>
    <scope>NUCLEOTIDE SEQUENCE [LARGE SCALE GENOMIC DNA]</scope>
</reference>
<evidence type="ECO:0000313" key="2">
    <source>
        <dbReference type="Ensembl" id="ENSSORP00005026572.1"/>
    </source>
</evidence>
<sequence>KHAVILETLVVTSLSFCLSVCLQGNKLNEPCAGLDCSGGCRCNPEKGSRVSQYSRRNDKPQT</sequence>
<evidence type="ECO:0000313" key="3">
    <source>
        <dbReference type="Proteomes" id="UP000472271"/>
    </source>
</evidence>
<evidence type="ECO:0000256" key="1">
    <source>
        <dbReference type="SAM" id="SignalP"/>
    </source>
</evidence>
<accession>A0A673ADL2</accession>
<feature type="chain" id="PRO_5025483686" evidence="1">
    <location>
        <begin position="20"/>
        <end position="62"/>
    </location>
</feature>
<dbReference type="InParanoid" id="A0A673ADL2"/>
<organism evidence="2 3">
    <name type="scientific">Sphaeramia orbicularis</name>
    <name type="common">orbiculate cardinalfish</name>
    <dbReference type="NCBI Taxonomy" id="375764"/>
    <lineage>
        <taxon>Eukaryota</taxon>
        <taxon>Metazoa</taxon>
        <taxon>Chordata</taxon>
        <taxon>Craniata</taxon>
        <taxon>Vertebrata</taxon>
        <taxon>Euteleostomi</taxon>
        <taxon>Actinopterygii</taxon>
        <taxon>Neopterygii</taxon>
        <taxon>Teleostei</taxon>
        <taxon>Neoteleostei</taxon>
        <taxon>Acanthomorphata</taxon>
        <taxon>Gobiaria</taxon>
        <taxon>Kurtiformes</taxon>
        <taxon>Apogonoidei</taxon>
        <taxon>Apogonidae</taxon>
        <taxon>Apogoninae</taxon>
        <taxon>Sphaeramia</taxon>
    </lineage>
</organism>
<protein>
    <submittedName>
        <fullName evidence="2">Uncharacterized protein</fullName>
    </submittedName>
</protein>
<feature type="signal peptide" evidence="1">
    <location>
        <begin position="1"/>
        <end position="19"/>
    </location>
</feature>
<dbReference type="Proteomes" id="UP000472271">
    <property type="component" value="Chromosome 18"/>
</dbReference>
<keyword evidence="3" id="KW-1185">Reference proteome</keyword>
<reference evidence="2" key="3">
    <citation type="submission" date="2025-09" db="UniProtKB">
        <authorList>
            <consortium name="Ensembl"/>
        </authorList>
    </citation>
    <scope>IDENTIFICATION</scope>
</reference>
<dbReference type="Ensembl" id="ENSSORT00005027350.1">
    <property type="protein sequence ID" value="ENSSORP00005026572.1"/>
    <property type="gene ID" value="ENSSORG00005012720.1"/>
</dbReference>
<keyword evidence="1" id="KW-0732">Signal</keyword>
<name>A0A673ADL2_9TELE</name>
<reference evidence="2" key="2">
    <citation type="submission" date="2025-08" db="UniProtKB">
        <authorList>
            <consortium name="Ensembl"/>
        </authorList>
    </citation>
    <scope>IDENTIFICATION</scope>
</reference>
<dbReference type="AlphaFoldDB" id="A0A673ADL2"/>
<proteinExistence type="predicted"/>